<dbReference type="InterPro" id="IPR036390">
    <property type="entry name" value="WH_DNA-bd_sf"/>
</dbReference>
<name>A0A6L9XY57_9MICO</name>
<organism evidence="2 3">
    <name type="scientific">Leifsonia tongyongensis</name>
    <dbReference type="NCBI Taxonomy" id="1268043"/>
    <lineage>
        <taxon>Bacteria</taxon>
        <taxon>Bacillati</taxon>
        <taxon>Actinomycetota</taxon>
        <taxon>Actinomycetes</taxon>
        <taxon>Micrococcales</taxon>
        <taxon>Microbacteriaceae</taxon>
        <taxon>Leifsonia</taxon>
    </lineage>
</organism>
<dbReference type="InterPro" id="IPR036388">
    <property type="entry name" value="WH-like_DNA-bd_sf"/>
</dbReference>
<dbReference type="EMBL" id="JAAGWY010000002">
    <property type="protein sequence ID" value="NEN06372.1"/>
    <property type="molecule type" value="Genomic_DNA"/>
</dbReference>
<dbReference type="InterPro" id="IPR052509">
    <property type="entry name" value="Metal_resp_DNA-bind_regulator"/>
</dbReference>
<dbReference type="AlphaFoldDB" id="A0A6L9XY57"/>
<reference evidence="2 3" key="1">
    <citation type="journal article" date="2014" name="J. Microbiol.">
        <title>Diaminobutyricibacter tongyongensis gen. nov., sp. nov. and Homoserinibacter gongjuensis gen. nov., sp. nov. belong to the family Microbacteriaceae.</title>
        <authorList>
            <person name="Kim S.J."/>
            <person name="Ahn J.H."/>
            <person name="Weon H.Y."/>
            <person name="Hamada M."/>
            <person name="Suzuki K."/>
            <person name="Kwon S.W."/>
        </authorList>
    </citation>
    <scope>NUCLEOTIDE SEQUENCE [LARGE SCALE GENOMIC DNA]</scope>
    <source>
        <strain evidence="2 3">NBRC 108724</strain>
    </source>
</reference>
<keyword evidence="3" id="KW-1185">Reference proteome</keyword>
<accession>A0A6L9XY57</accession>
<evidence type="ECO:0000313" key="2">
    <source>
        <dbReference type="EMBL" id="NEN06372.1"/>
    </source>
</evidence>
<sequence>MSSIDILILRHLRRQPAHGYELRKRVEETTGVVLHNNSLYPALKRFEEAGAVVKRSEEQEGRPARHVYSITPVGLELLHDMLAELPPESAGDDLEFLTRLGQFSLLEPAERLTILDARDAALETRIHHLTALLDRGRRDLWSRDVTTELIRRCEAERTWLAGLRDAAATAPLSED</sequence>
<dbReference type="PANTHER" id="PTHR33169">
    <property type="entry name" value="PADR-FAMILY TRANSCRIPTIONAL REGULATOR"/>
    <property type="match status" value="1"/>
</dbReference>
<protein>
    <submittedName>
        <fullName evidence="2">PadR family transcriptional regulator</fullName>
    </submittedName>
</protein>
<dbReference type="SUPFAM" id="SSF46785">
    <property type="entry name" value="Winged helix' DNA-binding domain"/>
    <property type="match status" value="1"/>
</dbReference>
<feature type="domain" description="Transcription regulator PadR N-terminal" evidence="1">
    <location>
        <begin position="8"/>
        <end position="78"/>
    </location>
</feature>
<dbReference type="Proteomes" id="UP000474967">
    <property type="component" value="Unassembled WGS sequence"/>
</dbReference>
<comment type="caution">
    <text evidence="2">The sequence shown here is derived from an EMBL/GenBank/DDBJ whole genome shotgun (WGS) entry which is preliminary data.</text>
</comment>
<dbReference type="Gene3D" id="1.10.10.10">
    <property type="entry name" value="Winged helix-like DNA-binding domain superfamily/Winged helix DNA-binding domain"/>
    <property type="match status" value="1"/>
</dbReference>
<dbReference type="Pfam" id="PF03551">
    <property type="entry name" value="PadR"/>
    <property type="match status" value="1"/>
</dbReference>
<dbReference type="InterPro" id="IPR005149">
    <property type="entry name" value="Tscrpt_reg_PadR_N"/>
</dbReference>
<proteinExistence type="predicted"/>
<gene>
    <name evidence="2" type="ORF">G3T36_10855</name>
</gene>
<evidence type="ECO:0000259" key="1">
    <source>
        <dbReference type="Pfam" id="PF03551"/>
    </source>
</evidence>
<dbReference type="PANTHER" id="PTHR33169:SF14">
    <property type="entry name" value="TRANSCRIPTIONAL REGULATOR RV3488"/>
    <property type="match status" value="1"/>
</dbReference>
<dbReference type="RefSeq" id="WP_163289794.1">
    <property type="nucleotide sequence ID" value="NZ_JAAGWY010000002.1"/>
</dbReference>
<evidence type="ECO:0000313" key="3">
    <source>
        <dbReference type="Proteomes" id="UP000474967"/>
    </source>
</evidence>